<dbReference type="AlphaFoldDB" id="A0A6L5XEZ2"/>
<comment type="caution">
    <text evidence="2">The sequence shown here is derived from an EMBL/GenBank/DDBJ whole genome shotgun (WGS) entry which is preliminary data.</text>
</comment>
<dbReference type="PANTHER" id="PTHR37291">
    <property type="entry name" value="5-METHYLCYTOSINE-SPECIFIC RESTRICTION ENZYME B"/>
    <property type="match status" value="1"/>
</dbReference>
<dbReference type="InterPro" id="IPR003593">
    <property type="entry name" value="AAA+_ATPase"/>
</dbReference>
<dbReference type="InterPro" id="IPR052934">
    <property type="entry name" value="Methyl-DNA_Rec/Restrict_Enz"/>
</dbReference>
<proteinExistence type="predicted"/>
<dbReference type="GO" id="GO:0016887">
    <property type="term" value="F:ATP hydrolysis activity"/>
    <property type="evidence" value="ECO:0007669"/>
    <property type="project" value="InterPro"/>
</dbReference>
<dbReference type="Proteomes" id="UP000483362">
    <property type="component" value="Unassembled WGS sequence"/>
</dbReference>
<dbReference type="InterPro" id="IPR027417">
    <property type="entry name" value="P-loop_NTPase"/>
</dbReference>
<organism evidence="2 3">
    <name type="scientific">Sodaliphilus pleomorphus</name>
    <dbReference type="NCBI Taxonomy" id="2606626"/>
    <lineage>
        <taxon>Bacteria</taxon>
        <taxon>Pseudomonadati</taxon>
        <taxon>Bacteroidota</taxon>
        <taxon>Bacteroidia</taxon>
        <taxon>Bacteroidales</taxon>
        <taxon>Muribaculaceae</taxon>
        <taxon>Sodaliphilus</taxon>
    </lineage>
</organism>
<reference evidence="2 3" key="1">
    <citation type="submission" date="2019-08" db="EMBL/GenBank/DDBJ databases">
        <title>In-depth cultivation of the pig gut microbiome towards novel bacterial diversity and tailored functional studies.</title>
        <authorList>
            <person name="Wylensek D."/>
            <person name="Hitch T.C.A."/>
            <person name="Clavel T."/>
        </authorList>
    </citation>
    <scope>NUCLEOTIDE SEQUENCE [LARGE SCALE GENOMIC DNA]</scope>
    <source>
        <strain evidence="2 3">Oil-RF-744-WCA-WT-10</strain>
    </source>
</reference>
<dbReference type="SUPFAM" id="SSF52540">
    <property type="entry name" value="P-loop containing nucleoside triphosphate hydrolases"/>
    <property type="match status" value="1"/>
</dbReference>
<protein>
    <submittedName>
        <fullName evidence="2">AAA domain-containing protein</fullName>
    </submittedName>
</protein>
<sequence length="482" mass="54291">MDAKQLYDIVLSMARDFGMTQKNDGHDIIDEKGNTVVRKNLGKDAFSSGGAFFGLLRSDQDFSGPYSDFSFAVCPGSETSMHVCLVSLCIGSNGFQSDYDCASQPGVRRMFLKLQTQDGLTFFKTDFLDKESTSSDLLKMVRSDYPDLSTVTETYKTVFPAARIVDFDSLGDDGAVAVIKQWLAMYAKMRDWGTKVQKKLVDDVVNLIPPLAGNDEETEVRHLLDTRCYVVLQGAPGTGKTYTALKIAKCYDKCFFTQFHAETTYSDFVYGIEPNIDAGCNGPQFRPKPGVLYKAIKYARDNSSERVLLIIDEINRANLSNVLGPVFYLFEYQAGNRNERVKISVGDMPLSSMPANLHVIATMNTADRSLAVVDFALRRRFAWFTLHPHVIKTESGKKFMEKTFNAIDAIFKMYASDGELSLQPGQSYFVVDKVNAENNMRERLVYELMPLVKEYLEAGYLLKAKDAFSEFFRRETGRLLYE</sequence>
<evidence type="ECO:0000313" key="2">
    <source>
        <dbReference type="EMBL" id="MSS17432.1"/>
    </source>
</evidence>
<keyword evidence="3" id="KW-1185">Reference proteome</keyword>
<gene>
    <name evidence="2" type="ORF">FYJ29_06645</name>
</gene>
<dbReference type="SMART" id="SM00382">
    <property type="entry name" value="AAA"/>
    <property type="match status" value="1"/>
</dbReference>
<dbReference type="InterPro" id="IPR011704">
    <property type="entry name" value="ATPase_dyneun-rel_AAA"/>
</dbReference>
<feature type="domain" description="AAA+ ATPase" evidence="1">
    <location>
        <begin position="227"/>
        <end position="387"/>
    </location>
</feature>
<dbReference type="EMBL" id="VULT01000008">
    <property type="protein sequence ID" value="MSS17432.1"/>
    <property type="molecule type" value="Genomic_DNA"/>
</dbReference>
<accession>A0A6L5XEZ2</accession>
<dbReference type="Pfam" id="PF07728">
    <property type="entry name" value="AAA_5"/>
    <property type="match status" value="1"/>
</dbReference>
<evidence type="ECO:0000313" key="3">
    <source>
        <dbReference type="Proteomes" id="UP000483362"/>
    </source>
</evidence>
<evidence type="ECO:0000259" key="1">
    <source>
        <dbReference type="SMART" id="SM00382"/>
    </source>
</evidence>
<name>A0A6L5XEZ2_9BACT</name>
<dbReference type="GO" id="GO:0005524">
    <property type="term" value="F:ATP binding"/>
    <property type="evidence" value="ECO:0007669"/>
    <property type="project" value="InterPro"/>
</dbReference>
<dbReference type="PANTHER" id="PTHR37291:SF1">
    <property type="entry name" value="TYPE IV METHYL-DIRECTED RESTRICTION ENZYME ECOKMCRB SUBUNIT"/>
    <property type="match status" value="1"/>
</dbReference>
<dbReference type="Gene3D" id="3.40.50.300">
    <property type="entry name" value="P-loop containing nucleotide triphosphate hydrolases"/>
    <property type="match status" value="1"/>
</dbReference>